<dbReference type="PROSITE" id="PS51201">
    <property type="entry name" value="RCK_N"/>
    <property type="match status" value="1"/>
</dbReference>
<gene>
    <name evidence="3" type="ORF">LJD61_15975</name>
</gene>
<sequence>MMKQFVVIGIGRFGGALAKRLYDIGHEVLAVDIDEELIQRISDKVTHAIAADATDENVLRSLGVRNFDVGVVAIGDDIQSSIITTLMLKEMGLKYIVAKAQNEVHAKVLKKLGADRVVFPERDMGIRVAHNLIATNILDIIELSPDYSLLEFEVFPSWIGENLKDLNLRAKYGINVLAIKNNNDNGSINVSPKAQETIKAGDILVVVGSNEDLLKLEKKID</sequence>
<dbReference type="EMBL" id="JAJEKE010000017">
    <property type="protein sequence ID" value="MCQ1531029.1"/>
    <property type="molecule type" value="Genomic_DNA"/>
</dbReference>
<feature type="domain" description="RCK N-terminal" evidence="1">
    <location>
        <begin position="2"/>
        <end position="118"/>
    </location>
</feature>
<dbReference type="Gene3D" id="3.30.70.1450">
    <property type="entry name" value="Regulator of K+ conductance, C-terminal domain"/>
    <property type="match status" value="1"/>
</dbReference>
<feature type="domain" description="RCK C-terminal" evidence="2">
    <location>
        <begin position="135"/>
        <end position="221"/>
    </location>
</feature>
<dbReference type="PANTHER" id="PTHR43833:SF7">
    <property type="entry name" value="KTR SYSTEM POTASSIUM UPTAKE PROTEIN C"/>
    <property type="match status" value="1"/>
</dbReference>
<dbReference type="InterPro" id="IPR006037">
    <property type="entry name" value="RCK_C"/>
</dbReference>
<dbReference type="InterPro" id="IPR003148">
    <property type="entry name" value="RCK_N"/>
</dbReference>
<name>A0ABT1NIF9_9FIRM</name>
<dbReference type="Proteomes" id="UP001651880">
    <property type="component" value="Unassembled WGS sequence"/>
</dbReference>
<dbReference type="SUPFAM" id="SSF51735">
    <property type="entry name" value="NAD(P)-binding Rossmann-fold domains"/>
    <property type="match status" value="1"/>
</dbReference>
<dbReference type="Gene3D" id="3.40.50.720">
    <property type="entry name" value="NAD(P)-binding Rossmann-like Domain"/>
    <property type="match status" value="1"/>
</dbReference>
<keyword evidence="4" id="KW-1185">Reference proteome</keyword>
<evidence type="ECO:0000313" key="4">
    <source>
        <dbReference type="Proteomes" id="UP001651880"/>
    </source>
</evidence>
<proteinExistence type="predicted"/>
<dbReference type="PROSITE" id="PS51202">
    <property type="entry name" value="RCK_C"/>
    <property type="match status" value="1"/>
</dbReference>
<dbReference type="Pfam" id="PF02254">
    <property type="entry name" value="TrkA_N"/>
    <property type="match status" value="1"/>
</dbReference>
<dbReference type="PANTHER" id="PTHR43833">
    <property type="entry name" value="POTASSIUM CHANNEL PROTEIN 2-RELATED-RELATED"/>
    <property type="match status" value="1"/>
</dbReference>
<dbReference type="InterPro" id="IPR050721">
    <property type="entry name" value="Trk_Ktr_HKT_K-transport"/>
</dbReference>
<dbReference type="InterPro" id="IPR036721">
    <property type="entry name" value="RCK_C_sf"/>
</dbReference>
<evidence type="ECO:0000259" key="2">
    <source>
        <dbReference type="PROSITE" id="PS51202"/>
    </source>
</evidence>
<dbReference type="SUPFAM" id="SSF116726">
    <property type="entry name" value="TrkA C-terminal domain-like"/>
    <property type="match status" value="1"/>
</dbReference>
<protein>
    <submittedName>
        <fullName evidence="3">TrkA family potassium uptake protein</fullName>
    </submittedName>
</protein>
<evidence type="ECO:0000259" key="1">
    <source>
        <dbReference type="PROSITE" id="PS51201"/>
    </source>
</evidence>
<reference evidence="3 4" key="1">
    <citation type="submission" date="2021-10" db="EMBL/GenBank/DDBJ databases">
        <title>Lutispora strain m25 sp. nov., a thermophilic, non-spore-forming bacterium isolated from a lab-scale methanogenic bioreactor digesting anaerobic sludge.</title>
        <authorList>
            <person name="El Houari A."/>
            <person name="Mcdonald J."/>
        </authorList>
    </citation>
    <scope>NUCLEOTIDE SEQUENCE [LARGE SCALE GENOMIC DNA]</scope>
    <source>
        <strain evidence="4">m25</strain>
    </source>
</reference>
<dbReference type="Pfam" id="PF02080">
    <property type="entry name" value="TrkA_C"/>
    <property type="match status" value="1"/>
</dbReference>
<dbReference type="InterPro" id="IPR036291">
    <property type="entry name" value="NAD(P)-bd_dom_sf"/>
</dbReference>
<comment type="caution">
    <text evidence="3">The sequence shown here is derived from an EMBL/GenBank/DDBJ whole genome shotgun (WGS) entry which is preliminary data.</text>
</comment>
<organism evidence="3 4">
    <name type="scientific">Lutispora saccharofermentans</name>
    <dbReference type="NCBI Taxonomy" id="3024236"/>
    <lineage>
        <taxon>Bacteria</taxon>
        <taxon>Bacillati</taxon>
        <taxon>Bacillota</taxon>
        <taxon>Clostridia</taxon>
        <taxon>Lutisporales</taxon>
        <taxon>Lutisporaceae</taxon>
        <taxon>Lutispora</taxon>
    </lineage>
</organism>
<accession>A0ABT1NIF9</accession>
<evidence type="ECO:0000313" key="3">
    <source>
        <dbReference type="EMBL" id="MCQ1531029.1"/>
    </source>
</evidence>